<comment type="caution">
    <text evidence="2">The sequence shown here is derived from an EMBL/GenBank/DDBJ whole genome shotgun (WGS) entry which is preliminary data.</text>
</comment>
<sequence length="145" mass="16168">QVGREGDEPNANHDGRVKPQLVDRQINKQCPTRHPPAKNPIAPTRSDVSPQGKKERWTGRLSSRPKTSTSSPRYKQASKQASKIATLSPETARTPVPPSQDGKGYITPTVLQKILDAQSKQFQTSLTEMKKEIHDIRDRTAHLEV</sequence>
<accession>A0AAD1TQG2</accession>
<keyword evidence="3" id="KW-1185">Reference proteome</keyword>
<feature type="non-terminal residue" evidence="2">
    <location>
        <position position="1"/>
    </location>
</feature>
<reference evidence="2" key="1">
    <citation type="submission" date="2022-03" db="EMBL/GenBank/DDBJ databases">
        <authorList>
            <person name="Alioto T."/>
            <person name="Alioto T."/>
            <person name="Gomez Garrido J."/>
        </authorList>
    </citation>
    <scope>NUCLEOTIDE SEQUENCE</scope>
</reference>
<name>A0AAD1TQG2_PELCU</name>
<evidence type="ECO:0000313" key="2">
    <source>
        <dbReference type="EMBL" id="CAH2330781.1"/>
    </source>
</evidence>
<feature type="compositionally biased region" description="Polar residues" evidence="1">
    <location>
        <begin position="77"/>
        <end position="91"/>
    </location>
</feature>
<dbReference type="Proteomes" id="UP001295444">
    <property type="component" value="Unassembled WGS sequence"/>
</dbReference>
<feature type="non-terminal residue" evidence="2">
    <location>
        <position position="145"/>
    </location>
</feature>
<gene>
    <name evidence="2" type="ORF">PECUL_23A046739</name>
</gene>
<feature type="compositionally biased region" description="Low complexity" evidence="1">
    <location>
        <begin position="62"/>
        <end position="73"/>
    </location>
</feature>
<evidence type="ECO:0000313" key="3">
    <source>
        <dbReference type="Proteomes" id="UP001295444"/>
    </source>
</evidence>
<organism evidence="2 3">
    <name type="scientific">Pelobates cultripes</name>
    <name type="common">Western spadefoot toad</name>
    <dbReference type="NCBI Taxonomy" id="61616"/>
    <lineage>
        <taxon>Eukaryota</taxon>
        <taxon>Metazoa</taxon>
        <taxon>Chordata</taxon>
        <taxon>Craniata</taxon>
        <taxon>Vertebrata</taxon>
        <taxon>Euteleostomi</taxon>
        <taxon>Amphibia</taxon>
        <taxon>Batrachia</taxon>
        <taxon>Anura</taxon>
        <taxon>Pelobatoidea</taxon>
        <taxon>Pelobatidae</taxon>
        <taxon>Pelobates</taxon>
    </lineage>
</organism>
<feature type="region of interest" description="Disordered" evidence="1">
    <location>
        <begin position="1"/>
        <end position="105"/>
    </location>
</feature>
<protein>
    <submittedName>
        <fullName evidence="2">Uncharacterized protein</fullName>
    </submittedName>
</protein>
<dbReference type="AlphaFoldDB" id="A0AAD1TQG2"/>
<dbReference type="EMBL" id="CAKOES020001247">
    <property type="protein sequence ID" value="CAH2330781.1"/>
    <property type="molecule type" value="Genomic_DNA"/>
</dbReference>
<feature type="compositionally biased region" description="Basic and acidic residues" evidence="1">
    <location>
        <begin position="1"/>
        <end position="17"/>
    </location>
</feature>
<evidence type="ECO:0000256" key="1">
    <source>
        <dbReference type="SAM" id="MobiDB-lite"/>
    </source>
</evidence>
<proteinExistence type="predicted"/>